<dbReference type="Gene3D" id="3.40.190.10">
    <property type="entry name" value="Periplasmic binding protein-like II"/>
    <property type="match status" value="2"/>
</dbReference>
<organism evidence="6 7">
    <name type="scientific">Sphingomonas daechungensis</name>
    <dbReference type="NCBI Taxonomy" id="1176646"/>
    <lineage>
        <taxon>Bacteria</taxon>
        <taxon>Pseudomonadati</taxon>
        <taxon>Pseudomonadota</taxon>
        <taxon>Alphaproteobacteria</taxon>
        <taxon>Sphingomonadales</taxon>
        <taxon>Sphingomonadaceae</taxon>
        <taxon>Sphingomonas</taxon>
    </lineage>
</organism>
<name>A0ABX6T459_9SPHN</name>
<protein>
    <submittedName>
        <fullName evidence="6">LysR family transcriptional regulator</fullName>
    </submittedName>
</protein>
<dbReference type="PANTHER" id="PTHR30118:SF15">
    <property type="entry name" value="TRANSCRIPTIONAL REGULATORY PROTEIN"/>
    <property type="match status" value="1"/>
</dbReference>
<evidence type="ECO:0000256" key="4">
    <source>
        <dbReference type="ARBA" id="ARBA00023163"/>
    </source>
</evidence>
<dbReference type="EMBL" id="CP060781">
    <property type="protein sequence ID" value="QNP44575.1"/>
    <property type="molecule type" value="Genomic_DNA"/>
</dbReference>
<proteinExistence type="inferred from homology"/>
<dbReference type="CDD" id="cd08417">
    <property type="entry name" value="PBP2_Nitroaromatics_like"/>
    <property type="match status" value="1"/>
</dbReference>
<keyword evidence="7" id="KW-1185">Reference proteome</keyword>
<feature type="domain" description="LysR substrate-binding" evidence="5">
    <location>
        <begin position="37"/>
        <end position="245"/>
    </location>
</feature>
<dbReference type="PANTHER" id="PTHR30118">
    <property type="entry name" value="HTH-TYPE TRANSCRIPTIONAL REGULATOR LEUO-RELATED"/>
    <property type="match status" value="1"/>
</dbReference>
<dbReference type="SUPFAM" id="SSF53850">
    <property type="entry name" value="Periplasmic binding protein-like II"/>
    <property type="match status" value="1"/>
</dbReference>
<comment type="similarity">
    <text evidence="1">Belongs to the LysR transcriptional regulatory family.</text>
</comment>
<evidence type="ECO:0000313" key="7">
    <source>
        <dbReference type="Proteomes" id="UP000516134"/>
    </source>
</evidence>
<dbReference type="InterPro" id="IPR050389">
    <property type="entry name" value="LysR-type_TF"/>
</dbReference>
<evidence type="ECO:0000256" key="1">
    <source>
        <dbReference type="ARBA" id="ARBA00009437"/>
    </source>
</evidence>
<evidence type="ECO:0000259" key="5">
    <source>
        <dbReference type="Pfam" id="PF03466"/>
    </source>
</evidence>
<dbReference type="InterPro" id="IPR005119">
    <property type="entry name" value="LysR_subst-bd"/>
</dbReference>
<evidence type="ECO:0000256" key="3">
    <source>
        <dbReference type="ARBA" id="ARBA00023125"/>
    </source>
</evidence>
<keyword evidence="2" id="KW-0805">Transcription regulation</keyword>
<dbReference type="InterPro" id="IPR037402">
    <property type="entry name" value="YidZ_PBP2"/>
</dbReference>
<dbReference type="Pfam" id="PF03466">
    <property type="entry name" value="LysR_substrate"/>
    <property type="match status" value="1"/>
</dbReference>
<keyword evidence="3" id="KW-0238">DNA-binding</keyword>
<accession>A0ABX6T459</accession>
<reference evidence="6 7" key="1">
    <citation type="submission" date="2020-08" db="EMBL/GenBank/DDBJ databases">
        <title>Genome sequence of Sphingomonas daechungensis KACC 18115T.</title>
        <authorList>
            <person name="Hyun D.-W."/>
            <person name="Bae J.-W."/>
        </authorList>
    </citation>
    <scope>NUCLEOTIDE SEQUENCE [LARGE SCALE GENOMIC DNA]</scope>
    <source>
        <strain evidence="6 7">KACC 18115</strain>
        <plasmid evidence="6 7">p_unnamed1</plasmid>
    </source>
</reference>
<sequence length="250" mass="26945">MVPTARAEALAPAIRDIVERISGVISSAEHFDPTTATRRFRLGAPDGAVSILVPVLMKRLEKEAPGIDFAMLQVLPRPGSNSHDQAWRDALADLDAGRLDLAILPHRPAQARFHATTLYPEDFVFVTRSGHPLGRKPTVMAIANARHVLVSATGDTSGNVDRLLAERGLDRRIALTVPSFLMAVSAIASSDLIGALPRGFAKEAARTYDLQIVNAPFEMMSSDLIAIVPEAAMLDQSIAWLVETVASCFC</sequence>
<evidence type="ECO:0000256" key="2">
    <source>
        <dbReference type="ARBA" id="ARBA00023015"/>
    </source>
</evidence>
<keyword evidence="6" id="KW-0614">Plasmid</keyword>
<geneLocation type="plasmid" evidence="6 7">
    <name>p_unnamed1</name>
</geneLocation>
<gene>
    <name evidence="6" type="ORF">H9L15_15915</name>
</gene>
<keyword evidence="4" id="KW-0804">Transcription</keyword>
<evidence type="ECO:0000313" key="6">
    <source>
        <dbReference type="EMBL" id="QNP44575.1"/>
    </source>
</evidence>
<dbReference type="Proteomes" id="UP000516134">
    <property type="component" value="Plasmid p_unnamed1"/>
</dbReference>